<dbReference type="SMART" id="SM00065">
    <property type="entry name" value="GAF"/>
    <property type="match status" value="1"/>
</dbReference>
<name>A0A542EL87_9ACTN</name>
<dbReference type="RefSeq" id="WP_185758991.1">
    <property type="nucleotide sequence ID" value="NZ_BAAAKA010000008.1"/>
</dbReference>
<accession>A0A542EL87</accession>
<evidence type="ECO:0000259" key="1">
    <source>
        <dbReference type="SMART" id="SM00065"/>
    </source>
</evidence>
<proteinExistence type="predicted"/>
<dbReference type="SUPFAM" id="SSF55781">
    <property type="entry name" value="GAF domain-like"/>
    <property type="match status" value="1"/>
</dbReference>
<feature type="domain" description="GAF" evidence="1">
    <location>
        <begin position="21"/>
        <end position="170"/>
    </location>
</feature>
<reference evidence="2 3" key="1">
    <citation type="submission" date="2019-06" db="EMBL/GenBank/DDBJ databases">
        <title>Sequencing the genomes of 1000 actinobacteria strains.</title>
        <authorList>
            <person name="Klenk H.-P."/>
        </authorList>
    </citation>
    <scope>NUCLEOTIDE SEQUENCE [LARGE SCALE GENOMIC DNA]</scope>
    <source>
        <strain evidence="2 3">DSM 17305</strain>
    </source>
</reference>
<keyword evidence="3" id="KW-1185">Reference proteome</keyword>
<comment type="caution">
    <text evidence="2">The sequence shown here is derived from an EMBL/GenBank/DDBJ whole genome shotgun (WGS) entry which is preliminary data.</text>
</comment>
<dbReference type="InterPro" id="IPR029016">
    <property type="entry name" value="GAF-like_dom_sf"/>
</dbReference>
<organism evidence="2 3">
    <name type="scientific">Kribbella jejuensis</name>
    <dbReference type="NCBI Taxonomy" id="236068"/>
    <lineage>
        <taxon>Bacteria</taxon>
        <taxon>Bacillati</taxon>
        <taxon>Actinomycetota</taxon>
        <taxon>Actinomycetes</taxon>
        <taxon>Propionibacteriales</taxon>
        <taxon>Kribbellaceae</taxon>
        <taxon>Kribbella</taxon>
    </lineage>
</organism>
<sequence>MHGQLAREFAETTARLQNRKRPGELLDAIVELAAPAVGCRHVGLLLCGRGRTLRHARSTDAEAAEADQVQIAVRQGPCWSCLARPDGPAEVLVDDTVDDPRWPAWNGPVVELGVRSVLSSRLATADRTIGFLTWYDELPHGFGPDSVAVAHLLALHAAVPLAHALEHTLN</sequence>
<dbReference type="Proteomes" id="UP000316298">
    <property type="component" value="Unassembled WGS sequence"/>
</dbReference>
<gene>
    <name evidence="2" type="ORF">FB475_0201</name>
</gene>
<dbReference type="AlphaFoldDB" id="A0A542EL87"/>
<evidence type="ECO:0000313" key="3">
    <source>
        <dbReference type="Proteomes" id="UP000316298"/>
    </source>
</evidence>
<dbReference type="EMBL" id="VFMM01000001">
    <property type="protein sequence ID" value="TQJ16113.1"/>
    <property type="molecule type" value="Genomic_DNA"/>
</dbReference>
<dbReference type="Gene3D" id="3.30.450.40">
    <property type="match status" value="1"/>
</dbReference>
<dbReference type="Pfam" id="PF01590">
    <property type="entry name" value="GAF"/>
    <property type="match status" value="1"/>
</dbReference>
<dbReference type="InterPro" id="IPR003018">
    <property type="entry name" value="GAF"/>
</dbReference>
<protein>
    <submittedName>
        <fullName evidence="2">GAF domain-containing protein</fullName>
    </submittedName>
</protein>
<evidence type="ECO:0000313" key="2">
    <source>
        <dbReference type="EMBL" id="TQJ16113.1"/>
    </source>
</evidence>